<evidence type="ECO:0000313" key="1">
    <source>
        <dbReference type="EMBL" id="GHA72210.1"/>
    </source>
</evidence>
<evidence type="ECO:0008006" key="3">
    <source>
        <dbReference type="Google" id="ProtNLM"/>
    </source>
</evidence>
<dbReference type="Proteomes" id="UP000614287">
    <property type="component" value="Unassembled WGS sequence"/>
</dbReference>
<gene>
    <name evidence="1" type="ORF">GCM10009007_11460</name>
</gene>
<dbReference type="InterPro" id="IPR025500">
    <property type="entry name" value="DUF4390"/>
</dbReference>
<name>A0A8J3CL58_9BURK</name>
<evidence type="ECO:0000313" key="2">
    <source>
        <dbReference type="Proteomes" id="UP000614287"/>
    </source>
</evidence>
<reference evidence="1" key="2">
    <citation type="submission" date="2020-09" db="EMBL/GenBank/DDBJ databases">
        <authorList>
            <person name="Sun Q."/>
            <person name="Kim S."/>
        </authorList>
    </citation>
    <scope>NUCLEOTIDE SEQUENCE</scope>
    <source>
        <strain evidence="1">KCTC 32501</strain>
    </source>
</reference>
<keyword evidence="2" id="KW-1185">Reference proteome</keyword>
<dbReference type="Pfam" id="PF14334">
    <property type="entry name" value="DUF4390"/>
    <property type="match status" value="1"/>
</dbReference>
<sequence length="197" mass="22750">MIVAFPLSLKHLLTFFLRVLVAFALVLCLPTHVAQAEIAPQYATMSRLSDGDYAVNADFRLSLPTQLQEAVNHGTALFFNVEYRLSRPRWYGLDEDVVSARREYRISYNSLTQQYRVAVGNDQYRFNTLSESVLFASRPEQWRVVDSSQLAVGESYQAAIRMYLNTSKLPRTYQLNALTQQVWGLSSNWYRFTFTPR</sequence>
<dbReference type="EMBL" id="BMZG01000005">
    <property type="protein sequence ID" value="GHA72210.1"/>
    <property type="molecule type" value="Genomic_DNA"/>
</dbReference>
<accession>A0A8J3CL58</accession>
<dbReference type="AlphaFoldDB" id="A0A8J3CL58"/>
<dbReference type="RefSeq" id="WP_189492914.1">
    <property type="nucleotide sequence ID" value="NZ_BMZG01000005.1"/>
</dbReference>
<proteinExistence type="predicted"/>
<comment type="caution">
    <text evidence="1">The sequence shown here is derived from an EMBL/GenBank/DDBJ whole genome shotgun (WGS) entry which is preliminary data.</text>
</comment>
<organism evidence="1 2">
    <name type="scientific">Formosimonas limnophila</name>
    <dbReference type="NCBI Taxonomy" id="1384487"/>
    <lineage>
        <taxon>Bacteria</taxon>
        <taxon>Pseudomonadati</taxon>
        <taxon>Pseudomonadota</taxon>
        <taxon>Betaproteobacteria</taxon>
        <taxon>Burkholderiales</taxon>
        <taxon>Burkholderiaceae</taxon>
        <taxon>Formosimonas</taxon>
    </lineage>
</organism>
<protein>
    <recommendedName>
        <fullName evidence="3">DUF4390 domain-containing protein</fullName>
    </recommendedName>
</protein>
<reference evidence="1" key="1">
    <citation type="journal article" date="2014" name="Int. J. Syst. Evol. Microbiol.">
        <title>Complete genome sequence of Corynebacterium casei LMG S-19264T (=DSM 44701T), isolated from a smear-ripened cheese.</title>
        <authorList>
            <consortium name="US DOE Joint Genome Institute (JGI-PGF)"/>
            <person name="Walter F."/>
            <person name="Albersmeier A."/>
            <person name="Kalinowski J."/>
            <person name="Ruckert C."/>
        </authorList>
    </citation>
    <scope>NUCLEOTIDE SEQUENCE</scope>
    <source>
        <strain evidence="1">KCTC 32501</strain>
    </source>
</reference>